<accession>A0A8J5W0Z4</accession>
<feature type="region of interest" description="Disordered" evidence="1">
    <location>
        <begin position="132"/>
        <end position="151"/>
    </location>
</feature>
<feature type="compositionally biased region" description="Basic and acidic residues" evidence="1">
    <location>
        <begin position="137"/>
        <end position="151"/>
    </location>
</feature>
<evidence type="ECO:0000313" key="2">
    <source>
        <dbReference type="EMBL" id="KAG8083311.1"/>
    </source>
</evidence>
<dbReference type="EMBL" id="JAAALK010000085">
    <property type="protein sequence ID" value="KAG8083311.1"/>
    <property type="molecule type" value="Genomic_DNA"/>
</dbReference>
<reference evidence="2" key="2">
    <citation type="submission" date="2021-02" db="EMBL/GenBank/DDBJ databases">
        <authorList>
            <person name="Kimball J.A."/>
            <person name="Haas M.W."/>
            <person name="Macchietto M."/>
            <person name="Kono T."/>
            <person name="Duquette J."/>
            <person name="Shao M."/>
        </authorList>
    </citation>
    <scope>NUCLEOTIDE SEQUENCE</scope>
    <source>
        <tissue evidence="2">Fresh leaf tissue</tissue>
    </source>
</reference>
<sequence>MATAEATPKDKKASLVIHGLVDKVIAGIMYMMNLCIPPYIRTDFIQLSLRHSVKKKCVRWTLRVTSIHGLLAPLSFLGSVEVSFPERPDMKSVVLKEQPFSLQSDGYACSSSSIEWPVDFLRVEPRRSRVPQLCGRKKGDEEAEKRDEKIR</sequence>
<comment type="caution">
    <text evidence="2">The sequence shown here is derived from an EMBL/GenBank/DDBJ whole genome shotgun (WGS) entry which is preliminary data.</text>
</comment>
<dbReference type="AlphaFoldDB" id="A0A8J5W0Z4"/>
<keyword evidence="3" id="KW-1185">Reference proteome</keyword>
<name>A0A8J5W0Z4_ZIZPA</name>
<dbReference type="Proteomes" id="UP000729402">
    <property type="component" value="Unassembled WGS sequence"/>
</dbReference>
<reference evidence="2" key="1">
    <citation type="journal article" date="2021" name="bioRxiv">
        <title>Whole Genome Assembly and Annotation of Northern Wild Rice, Zizania palustris L., Supports a Whole Genome Duplication in the Zizania Genus.</title>
        <authorList>
            <person name="Haas M."/>
            <person name="Kono T."/>
            <person name="Macchietto M."/>
            <person name="Millas R."/>
            <person name="McGilp L."/>
            <person name="Shao M."/>
            <person name="Duquette J."/>
            <person name="Hirsch C.N."/>
            <person name="Kimball J."/>
        </authorList>
    </citation>
    <scope>NUCLEOTIDE SEQUENCE</scope>
    <source>
        <tissue evidence="2">Fresh leaf tissue</tissue>
    </source>
</reference>
<dbReference type="OrthoDB" id="424302at2759"/>
<organism evidence="2 3">
    <name type="scientific">Zizania palustris</name>
    <name type="common">Northern wild rice</name>
    <dbReference type="NCBI Taxonomy" id="103762"/>
    <lineage>
        <taxon>Eukaryota</taxon>
        <taxon>Viridiplantae</taxon>
        <taxon>Streptophyta</taxon>
        <taxon>Embryophyta</taxon>
        <taxon>Tracheophyta</taxon>
        <taxon>Spermatophyta</taxon>
        <taxon>Magnoliopsida</taxon>
        <taxon>Liliopsida</taxon>
        <taxon>Poales</taxon>
        <taxon>Poaceae</taxon>
        <taxon>BOP clade</taxon>
        <taxon>Oryzoideae</taxon>
        <taxon>Oryzeae</taxon>
        <taxon>Zizaniinae</taxon>
        <taxon>Zizania</taxon>
    </lineage>
</organism>
<protein>
    <submittedName>
        <fullName evidence="2">Uncharacterized protein</fullName>
    </submittedName>
</protein>
<evidence type="ECO:0000313" key="3">
    <source>
        <dbReference type="Proteomes" id="UP000729402"/>
    </source>
</evidence>
<gene>
    <name evidence="2" type="ORF">GUJ93_ZPchr0015g6759</name>
</gene>
<proteinExistence type="predicted"/>
<evidence type="ECO:0000256" key="1">
    <source>
        <dbReference type="SAM" id="MobiDB-lite"/>
    </source>
</evidence>